<evidence type="ECO:0000313" key="1">
    <source>
        <dbReference type="EMBL" id="GLV58009.1"/>
    </source>
</evidence>
<reference evidence="1 2" key="1">
    <citation type="submission" date="2023-02" db="EMBL/GenBank/DDBJ databases">
        <title>Dictyobacter halimunensis sp. nov., a new member of the class Ktedonobacteria from forest soil in a geothermal area.</title>
        <authorList>
            <person name="Rachmania M.K."/>
            <person name="Ningsih F."/>
            <person name="Sakai Y."/>
            <person name="Yabe S."/>
            <person name="Yokota A."/>
            <person name="Sjamsuridzal W."/>
        </authorList>
    </citation>
    <scope>NUCLEOTIDE SEQUENCE [LARGE SCALE GENOMIC DNA]</scope>
    <source>
        <strain evidence="1 2">S3.2.2.5</strain>
    </source>
</reference>
<name>A0ABQ6FUQ2_9CHLR</name>
<dbReference type="EMBL" id="BSRI01000002">
    <property type="protein sequence ID" value="GLV58009.1"/>
    <property type="molecule type" value="Genomic_DNA"/>
</dbReference>
<protein>
    <recommendedName>
        <fullName evidence="3">Transposase IS66 zinc-finger binding domain-containing protein</fullName>
    </recommendedName>
</protein>
<proteinExistence type="predicted"/>
<dbReference type="Proteomes" id="UP001344906">
    <property type="component" value="Unassembled WGS sequence"/>
</dbReference>
<accession>A0ABQ6FUQ2</accession>
<organism evidence="1 2">
    <name type="scientific">Dictyobacter halimunensis</name>
    <dbReference type="NCBI Taxonomy" id="3026934"/>
    <lineage>
        <taxon>Bacteria</taxon>
        <taxon>Bacillati</taxon>
        <taxon>Chloroflexota</taxon>
        <taxon>Ktedonobacteria</taxon>
        <taxon>Ktedonobacterales</taxon>
        <taxon>Dictyobacteraceae</taxon>
        <taxon>Dictyobacter</taxon>
    </lineage>
</organism>
<sequence>MYIERRSVSFQEHHYLPIVPMRQHALAPCRKCGCLDAYPEELSGTIEERHGVLGIKVRVLLLQPVQWGQ</sequence>
<evidence type="ECO:0000313" key="2">
    <source>
        <dbReference type="Proteomes" id="UP001344906"/>
    </source>
</evidence>
<keyword evidence="2" id="KW-1185">Reference proteome</keyword>
<evidence type="ECO:0008006" key="3">
    <source>
        <dbReference type="Google" id="ProtNLM"/>
    </source>
</evidence>
<gene>
    <name evidence="1" type="ORF">KDH_48430</name>
</gene>
<comment type="caution">
    <text evidence="1">The sequence shown here is derived from an EMBL/GenBank/DDBJ whole genome shotgun (WGS) entry which is preliminary data.</text>
</comment>